<dbReference type="SUPFAM" id="SSF47954">
    <property type="entry name" value="Cyclin-like"/>
    <property type="match status" value="2"/>
</dbReference>
<accession>A0A060SM17</accession>
<dbReference type="Pfam" id="PF02984">
    <property type="entry name" value="Cyclin_C"/>
    <property type="match status" value="1"/>
</dbReference>
<evidence type="ECO:0000259" key="6">
    <source>
        <dbReference type="SMART" id="SM00385"/>
    </source>
</evidence>
<feature type="domain" description="Cyclin-like" evidence="6">
    <location>
        <begin position="264"/>
        <end position="348"/>
    </location>
</feature>
<feature type="compositionally biased region" description="Low complexity" evidence="5">
    <location>
        <begin position="28"/>
        <end position="42"/>
    </location>
</feature>
<comment type="similarity">
    <text evidence="4">Belongs to the cyclin family.</text>
</comment>
<evidence type="ECO:0000256" key="4">
    <source>
        <dbReference type="RuleBase" id="RU000383"/>
    </source>
</evidence>
<dbReference type="Pfam" id="PF00134">
    <property type="entry name" value="Cyclin_N"/>
    <property type="match status" value="1"/>
</dbReference>
<sequence length="529" mass="59324">MSSAIPTRRVTRAAAGRTTVLRDKENATARQGRAAAPRAKPPSSQFAADRPENAKPPGSRAMSSTAATRAKSVGVATTAQVDPAAQGKRKRAALGEVPKPPENKAKVLNLAPGPTDPKGKERVKEIKEKFEGVVLKQTTTTTTVPSKVPRRISVRSVKQEEDEEEAHRAHKKRRTSSDMPDVAAMHEEEVELAVIPKEEAEADPNGDQWVDLDAEDADDPLMVSEYVVEIFAYLKEVEQTTMPNPNYMANQKDLAWKMRGILTDWLIQVHSRFRLLPETLFLCVNIIDRFLSARVVSLAKLQLVGITCMFIAAKVEEIVAPSASNFLYCADSSYSEQEILQAERYVLKTIDWNLSYPNPIHFLRRISKADDYNVQVRTIGKYLLEIQCLEWRLIAAPPSLLAAASIWLARLILGFSDWTPNLAHYSSYRESDIVPTANLMLNYILKPVRHQSFFKKYASKKFLKASVFVRDWALERWEENTQVDLQAELPALKAIIEEQRAMEEELLAAQANGVVDSEGEVFQERRGAL</sequence>
<dbReference type="FunFam" id="1.10.472.10:FF:000001">
    <property type="entry name" value="G2/mitotic-specific cyclin"/>
    <property type="match status" value="1"/>
</dbReference>
<name>A0A060SM17_PYCCI</name>
<dbReference type="HOGENOM" id="CLU_020695_10_1_1"/>
<dbReference type="InterPro" id="IPR013763">
    <property type="entry name" value="Cyclin-like_dom"/>
</dbReference>
<evidence type="ECO:0000256" key="2">
    <source>
        <dbReference type="ARBA" id="ARBA00023127"/>
    </source>
</evidence>
<organism evidence="8 9">
    <name type="scientific">Pycnoporus cinnabarinus</name>
    <name type="common">Cinnabar-red polypore</name>
    <name type="synonym">Trametes cinnabarina</name>
    <dbReference type="NCBI Taxonomy" id="5643"/>
    <lineage>
        <taxon>Eukaryota</taxon>
        <taxon>Fungi</taxon>
        <taxon>Dikarya</taxon>
        <taxon>Basidiomycota</taxon>
        <taxon>Agaricomycotina</taxon>
        <taxon>Agaricomycetes</taxon>
        <taxon>Polyporales</taxon>
        <taxon>Polyporaceae</taxon>
        <taxon>Trametes</taxon>
    </lineage>
</organism>
<reference evidence="8" key="1">
    <citation type="submission" date="2014-01" db="EMBL/GenBank/DDBJ databases">
        <title>The genome of the white-rot fungus Pycnoporus cinnabarinus: a basidiomycete model with a versatile arsenal for lignocellulosic biomass breakdown.</title>
        <authorList>
            <person name="Levasseur A."/>
            <person name="Lomascolo A."/>
            <person name="Ruiz-Duenas F.J."/>
            <person name="Uzan E."/>
            <person name="Piumi F."/>
            <person name="Kues U."/>
            <person name="Ram A.F.J."/>
            <person name="Murat C."/>
            <person name="Haon M."/>
            <person name="Benoit I."/>
            <person name="Arfi Y."/>
            <person name="Chevret D."/>
            <person name="Drula E."/>
            <person name="Kwon M.J."/>
            <person name="Gouret P."/>
            <person name="Lesage-Meessen L."/>
            <person name="Lombard V."/>
            <person name="Mariette J."/>
            <person name="Noirot C."/>
            <person name="Park J."/>
            <person name="Patyshakuliyeva A."/>
            <person name="Wieneger R.A.B."/>
            <person name="Wosten H.A.B."/>
            <person name="Martin F."/>
            <person name="Coutinho P.M."/>
            <person name="de Vries R."/>
            <person name="Martinez A.T."/>
            <person name="Klopp C."/>
            <person name="Pontarotti P."/>
            <person name="Henrissat B."/>
            <person name="Record E."/>
        </authorList>
    </citation>
    <scope>NUCLEOTIDE SEQUENCE [LARGE SCALE GENOMIC DNA]</scope>
    <source>
        <strain evidence="8">BRFM137</strain>
    </source>
</reference>
<proteinExistence type="inferred from homology"/>
<dbReference type="InterPro" id="IPR036915">
    <property type="entry name" value="Cyclin-like_sf"/>
</dbReference>
<dbReference type="CDD" id="cd20512">
    <property type="entry name" value="CYCLIN_CLBs_yeast_rpt2"/>
    <property type="match status" value="1"/>
</dbReference>
<evidence type="ECO:0000259" key="7">
    <source>
        <dbReference type="SMART" id="SM01332"/>
    </source>
</evidence>
<dbReference type="InterPro" id="IPR039361">
    <property type="entry name" value="Cyclin"/>
</dbReference>
<protein>
    <submittedName>
        <fullName evidence="8">Uncharacterized protein</fullName>
    </submittedName>
</protein>
<dbReference type="SMART" id="SM01332">
    <property type="entry name" value="Cyclin_C"/>
    <property type="match status" value="1"/>
</dbReference>
<feature type="region of interest" description="Disordered" evidence="5">
    <location>
        <begin position="155"/>
        <end position="180"/>
    </location>
</feature>
<dbReference type="Gene3D" id="1.10.472.10">
    <property type="entry name" value="Cyclin-like"/>
    <property type="match status" value="2"/>
</dbReference>
<dbReference type="SMART" id="SM00385">
    <property type="entry name" value="CYCLIN"/>
    <property type="match status" value="2"/>
</dbReference>
<keyword evidence="3" id="KW-0131">Cell cycle</keyword>
<feature type="region of interest" description="Disordered" evidence="5">
    <location>
        <begin position="1"/>
        <end position="121"/>
    </location>
</feature>
<evidence type="ECO:0000256" key="5">
    <source>
        <dbReference type="SAM" id="MobiDB-lite"/>
    </source>
</evidence>
<dbReference type="STRING" id="5643.A0A060SM17"/>
<comment type="caution">
    <text evidence="8">The sequence shown here is derived from an EMBL/GenBank/DDBJ whole genome shotgun (WGS) entry which is preliminary data.</text>
</comment>
<gene>
    <name evidence="8" type="ORF">BN946_scf184693.g4</name>
</gene>
<dbReference type="GO" id="GO:0051301">
    <property type="term" value="P:cell division"/>
    <property type="evidence" value="ECO:0007669"/>
    <property type="project" value="UniProtKB-KW"/>
</dbReference>
<dbReference type="Proteomes" id="UP000029665">
    <property type="component" value="Unassembled WGS sequence"/>
</dbReference>
<evidence type="ECO:0000313" key="9">
    <source>
        <dbReference type="Proteomes" id="UP000029665"/>
    </source>
</evidence>
<evidence type="ECO:0000313" key="8">
    <source>
        <dbReference type="EMBL" id="CDO75435.1"/>
    </source>
</evidence>
<dbReference type="PROSITE" id="PS00292">
    <property type="entry name" value="CYCLINS"/>
    <property type="match status" value="1"/>
</dbReference>
<feature type="compositionally biased region" description="Low complexity" evidence="5">
    <location>
        <begin position="59"/>
        <end position="72"/>
    </location>
</feature>
<dbReference type="InterPro" id="IPR006671">
    <property type="entry name" value="Cyclin_N"/>
</dbReference>
<dbReference type="AlphaFoldDB" id="A0A060SM17"/>
<feature type="domain" description="Cyclin-like" evidence="6">
    <location>
        <begin position="361"/>
        <end position="442"/>
    </location>
</feature>
<keyword evidence="1" id="KW-0132">Cell division</keyword>
<dbReference type="OMA" id="PACSKNQ"/>
<dbReference type="EMBL" id="CCBP010000272">
    <property type="protein sequence ID" value="CDO75435.1"/>
    <property type="molecule type" value="Genomic_DNA"/>
</dbReference>
<evidence type="ECO:0000256" key="1">
    <source>
        <dbReference type="ARBA" id="ARBA00022618"/>
    </source>
</evidence>
<dbReference type="PANTHER" id="PTHR10177">
    <property type="entry name" value="CYCLINS"/>
    <property type="match status" value="1"/>
</dbReference>
<dbReference type="OrthoDB" id="5590282at2759"/>
<evidence type="ECO:0000256" key="3">
    <source>
        <dbReference type="ARBA" id="ARBA00023306"/>
    </source>
</evidence>
<keyword evidence="9" id="KW-1185">Reference proteome</keyword>
<keyword evidence="2 4" id="KW-0195">Cyclin</keyword>
<dbReference type="InterPro" id="IPR004367">
    <property type="entry name" value="Cyclin_C-dom"/>
</dbReference>
<dbReference type="InterPro" id="IPR048258">
    <property type="entry name" value="Cyclins_cyclin-box"/>
</dbReference>
<feature type="domain" description="Cyclin C-terminal" evidence="7">
    <location>
        <begin position="357"/>
        <end position="471"/>
    </location>
</feature>
<dbReference type="CDD" id="cd20568">
    <property type="entry name" value="CYCLIN_CLBs_yeast_rpt1"/>
    <property type="match status" value="1"/>
</dbReference>